<feature type="transmembrane region" description="Helical" evidence="6">
    <location>
        <begin position="411"/>
        <end position="431"/>
    </location>
</feature>
<protein>
    <submittedName>
        <fullName evidence="7">Amino acid transporter</fullName>
    </submittedName>
</protein>
<evidence type="ECO:0000256" key="4">
    <source>
        <dbReference type="ARBA" id="ARBA00022989"/>
    </source>
</evidence>
<feature type="transmembrane region" description="Helical" evidence="6">
    <location>
        <begin position="35"/>
        <end position="58"/>
    </location>
</feature>
<evidence type="ECO:0000256" key="1">
    <source>
        <dbReference type="ARBA" id="ARBA00004651"/>
    </source>
</evidence>
<feature type="transmembrane region" description="Helical" evidence="6">
    <location>
        <begin position="379"/>
        <end position="399"/>
    </location>
</feature>
<dbReference type="InterPro" id="IPR050367">
    <property type="entry name" value="APC_superfamily"/>
</dbReference>
<dbReference type="Gene3D" id="1.20.1740.10">
    <property type="entry name" value="Amino acid/polyamine transporter I"/>
    <property type="match status" value="1"/>
</dbReference>
<dbReference type="AlphaFoldDB" id="A0A1G9TE47"/>
<dbReference type="GO" id="GO:0022857">
    <property type="term" value="F:transmembrane transporter activity"/>
    <property type="evidence" value="ECO:0007669"/>
    <property type="project" value="InterPro"/>
</dbReference>
<evidence type="ECO:0000256" key="3">
    <source>
        <dbReference type="ARBA" id="ARBA00022692"/>
    </source>
</evidence>
<reference evidence="8" key="1">
    <citation type="submission" date="2016-10" db="EMBL/GenBank/DDBJ databases">
        <authorList>
            <person name="Varghese N."/>
            <person name="Submissions S."/>
        </authorList>
    </citation>
    <scope>NUCLEOTIDE SEQUENCE [LARGE SCALE GENOMIC DNA]</scope>
    <source>
        <strain evidence="8">M83</strain>
    </source>
</reference>
<keyword evidence="5 6" id="KW-0472">Membrane</keyword>
<organism evidence="7 8">
    <name type="scientific">Lachnospira pectinoschiza</name>
    <dbReference type="NCBI Taxonomy" id="28052"/>
    <lineage>
        <taxon>Bacteria</taxon>
        <taxon>Bacillati</taxon>
        <taxon>Bacillota</taxon>
        <taxon>Clostridia</taxon>
        <taxon>Lachnospirales</taxon>
        <taxon>Lachnospiraceae</taxon>
        <taxon>Lachnospira</taxon>
    </lineage>
</organism>
<feature type="transmembrane region" description="Helical" evidence="6">
    <location>
        <begin position="79"/>
        <end position="99"/>
    </location>
</feature>
<evidence type="ECO:0000256" key="2">
    <source>
        <dbReference type="ARBA" id="ARBA00022475"/>
    </source>
</evidence>
<dbReference type="EMBL" id="FNHZ01000001">
    <property type="protein sequence ID" value="SDM45858.1"/>
    <property type="molecule type" value="Genomic_DNA"/>
</dbReference>
<feature type="transmembrane region" description="Helical" evidence="6">
    <location>
        <begin position="271"/>
        <end position="296"/>
    </location>
</feature>
<dbReference type="RefSeq" id="WP_074520611.1">
    <property type="nucleotide sequence ID" value="NZ_FNHZ01000001.1"/>
</dbReference>
<keyword evidence="8" id="KW-1185">Reference proteome</keyword>
<proteinExistence type="predicted"/>
<feature type="transmembrane region" description="Helical" evidence="6">
    <location>
        <begin position="149"/>
        <end position="168"/>
    </location>
</feature>
<evidence type="ECO:0000313" key="7">
    <source>
        <dbReference type="EMBL" id="SDM45858.1"/>
    </source>
</evidence>
<dbReference type="PANTHER" id="PTHR42770">
    <property type="entry name" value="AMINO ACID TRANSPORTER-RELATED"/>
    <property type="match status" value="1"/>
</dbReference>
<feature type="transmembrane region" description="Helical" evidence="6">
    <location>
        <begin position="343"/>
        <end position="367"/>
    </location>
</feature>
<evidence type="ECO:0000256" key="5">
    <source>
        <dbReference type="ARBA" id="ARBA00023136"/>
    </source>
</evidence>
<feature type="transmembrane region" description="Helical" evidence="6">
    <location>
        <begin position="7"/>
        <end position="29"/>
    </location>
</feature>
<comment type="subcellular location">
    <subcellularLocation>
        <location evidence="1">Cell membrane</location>
        <topology evidence="1">Multi-pass membrane protein</topology>
    </subcellularLocation>
</comment>
<dbReference type="Proteomes" id="UP000187651">
    <property type="component" value="Unassembled WGS sequence"/>
</dbReference>
<sequence>MNNGKLGLPSVIATGVGLIVATSCLMSVGQGAGSLGITFIISMLMACAINITTALCLSELNALMPNLTGGLAQYTLASFGPFISIITMVGGYLVCNTIAGSAECAMFGNTLTGVFNTKIPGSVFCIVLLLILIAANLHGIDLFAKIQNVVAYGLIFSIFIMGIIGALKLGTGEVVEQPLVLTSNMSDIFSMVGLAFFLFLGCEFIIPIAPNVKNQRRNVPLGMILSLLIVTAMEIILILGMHNYTDWATLAGDAAPHVLYGISLFGEFGKYWMALISVFAVVSTVNSIISSLAYICAGMAKIGLLPKVFMKKNKNDAPFVGILLIGGAMVLINATGLSTTSQLSLLILIGCVFWMAAYCISSLNVLVFRRKMANVPRTFKVPFGPVIPIVGIVGNIFMIYNIASDTETKMIIYRTVLVIFAVLAVYAFIWVKKVMKRPLFKAYEVKDIMAMENELYHLVREEQKKSA</sequence>
<feature type="transmembrane region" description="Helical" evidence="6">
    <location>
        <begin position="188"/>
        <end position="209"/>
    </location>
</feature>
<feature type="transmembrane region" description="Helical" evidence="6">
    <location>
        <begin position="221"/>
        <end position="241"/>
    </location>
</feature>
<keyword evidence="4 6" id="KW-1133">Transmembrane helix</keyword>
<feature type="transmembrane region" description="Helical" evidence="6">
    <location>
        <begin position="317"/>
        <end position="337"/>
    </location>
</feature>
<dbReference type="InterPro" id="IPR002293">
    <property type="entry name" value="AA/rel_permease1"/>
</dbReference>
<feature type="transmembrane region" description="Helical" evidence="6">
    <location>
        <begin position="119"/>
        <end position="137"/>
    </location>
</feature>
<dbReference type="PIRSF" id="PIRSF006060">
    <property type="entry name" value="AA_transporter"/>
    <property type="match status" value="1"/>
</dbReference>
<evidence type="ECO:0000313" key="8">
    <source>
        <dbReference type="Proteomes" id="UP000187651"/>
    </source>
</evidence>
<dbReference type="PANTHER" id="PTHR42770:SF12">
    <property type="entry name" value="AMINO ACID TRANSPORTER"/>
    <property type="match status" value="1"/>
</dbReference>
<keyword evidence="3 6" id="KW-0812">Transmembrane</keyword>
<dbReference type="PROSITE" id="PS51257">
    <property type="entry name" value="PROKAR_LIPOPROTEIN"/>
    <property type="match status" value="1"/>
</dbReference>
<dbReference type="GO" id="GO:0005886">
    <property type="term" value="C:plasma membrane"/>
    <property type="evidence" value="ECO:0007669"/>
    <property type="project" value="UniProtKB-SubCell"/>
</dbReference>
<evidence type="ECO:0000256" key="6">
    <source>
        <dbReference type="SAM" id="Phobius"/>
    </source>
</evidence>
<dbReference type="OrthoDB" id="1806975at2"/>
<keyword evidence="2" id="KW-1003">Cell membrane</keyword>
<accession>A0A1G9TE47</accession>
<name>A0A1G9TE47_9FIRM</name>
<gene>
    <name evidence="7" type="ORF">SAMN05216544_0317</name>
</gene>
<dbReference type="Pfam" id="PF13520">
    <property type="entry name" value="AA_permease_2"/>
    <property type="match status" value="1"/>
</dbReference>